<organism evidence="8 9">
    <name type="scientific">Streptomyces armeniacus</name>
    <dbReference type="NCBI Taxonomy" id="83291"/>
    <lineage>
        <taxon>Bacteria</taxon>
        <taxon>Bacillati</taxon>
        <taxon>Actinomycetota</taxon>
        <taxon>Actinomycetes</taxon>
        <taxon>Kitasatosporales</taxon>
        <taxon>Streptomycetaceae</taxon>
        <taxon>Streptomyces</taxon>
    </lineage>
</organism>
<keyword evidence="3" id="KW-0274">FAD</keyword>
<evidence type="ECO:0000256" key="1">
    <source>
        <dbReference type="ARBA" id="ARBA00001974"/>
    </source>
</evidence>
<dbReference type="Gene3D" id="3.30.9.30">
    <property type="match status" value="1"/>
</dbReference>
<evidence type="ECO:0000256" key="5">
    <source>
        <dbReference type="ARBA" id="ARBA00023033"/>
    </source>
</evidence>
<keyword evidence="9" id="KW-1185">Reference proteome</keyword>
<name>A0A345XU16_9ACTN</name>
<evidence type="ECO:0000313" key="8">
    <source>
        <dbReference type="EMBL" id="AXK35132.1"/>
    </source>
</evidence>
<dbReference type="PANTHER" id="PTHR13789">
    <property type="entry name" value="MONOOXYGENASE"/>
    <property type="match status" value="1"/>
</dbReference>
<proteinExistence type="predicted"/>
<dbReference type="InterPro" id="IPR036188">
    <property type="entry name" value="FAD/NAD-bd_sf"/>
</dbReference>
<evidence type="ECO:0000256" key="3">
    <source>
        <dbReference type="ARBA" id="ARBA00022827"/>
    </source>
</evidence>
<evidence type="ECO:0000256" key="2">
    <source>
        <dbReference type="ARBA" id="ARBA00022630"/>
    </source>
</evidence>
<keyword evidence="2" id="KW-0285">Flavoprotein</keyword>
<dbReference type="Pfam" id="PF01494">
    <property type="entry name" value="FAD_binding_3"/>
    <property type="match status" value="1"/>
</dbReference>
<dbReference type="PRINTS" id="PR00420">
    <property type="entry name" value="RNGMNOXGNASE"/>
</dbReference>
<evidence type="ECO:0000313" key="9">
    <source>
        <dbReference type="Proteomes" id="UP000254425"/>
    </source>
</evidence>
<dbReference type="InterPro" id="IPR002938">
    <property type="entry name" value="FAD-bd"/>
</dbReference>
<keyword evidence="5 8" id="KW-0503">Monooxygenase</keyword>
<dbReference type="KEGG" id="sarm:DVA86_23265"/>
<sequence>MRGGSVAVVGGSIAGCATAVAAARGGADRITVFERVGGQLRERGVGLGMHNDRYAELEAAGYVHADTPWTELTRRVWTARDGDVEAGHEIGVQPFPFRGYGWGSLWNDVRGRVPDSVDYRSESTVQALEPDADGVTLVLADGQRERYDVVIGADGYRSVVRDTMFPGLRPEYAGYLGWRGTSPLPLDEDVDRQAEAQTVGFPGGHCMIYPIPDGRGGLRTNWILYTIPPGQQPGASGAASATPPEVTPELLEHLQELVTDHFPPYWAERVLRTPVDETLMQPIYDLQVPQYATGRMLLAGDAATVARPHTGGGAVKALQDALVLERALEKGGTWAEALEAYDEDRTAVGAAMVELGRRLGRAQVDDTPDWGSMKQAEFDAWYQGQHQGSDKSSGFGGHALKRD</sequence>
<protein>
    <submittedName>
        <fullName evidence="8">Monooxygenase</fullName>
    </submittedName>
</protein>
<dbReference type="RefSeq" id="WP_208881081.1">
    <property type="nucleotide sequence ID" value="NZ_CP031320.1"/>
</dbReference>
<evidence type="ECO:0000256" key="6">
    <source>
        <dbReference type="SAM" id="MobiDB-lite"/>
    </source>
</evidence>
<dbReference type="Proteomes" id="UP000254425">
    <property type="component" value="Chromosome"/>
</dbReference>
<dbReference type="EMBL" id="CP031320">
    <property type="protein sequence ID" value="AXK35132.1"/>
    <property type="molecule type" value="Genomic_DNA"/>
</dbReference>
<comment type="cofactor">
    <cofactor evidence="1">
        <name>FAD</name>
        <dbReference type="ChEBI" id="CHEBI:57692"/>
    </cofactor>
</comment>
<dbReference type="GO" id="GO:0071949">
    <property type="term" value="F:FAD binding"/>
    <property type="evidence" value="ECO:0007669"/>
    <property type="project" value="InterPro"/>
</dbReference>
<dbReference type="AlphaFoldDB" id="A0A345XU16"/>
<dbReference type="PROSITE" id="PS51257">
    <property type="entry name" value="PROKAR_LIPOPROTEIN"/>
    <property type="match status" value="1"/>
</dbReference>
<reference evidence="8 9" key="1">
    <citation type="submission" date="2018-07" db="EMBL/GenBank/DDBJ databases">
        <title>Draft genome of the type strain Streptomyces armeniacus ATCC 15676.</title>
        <authorList>
            <person name="Labana P."/>
            <person name="Gosse J.T."/>
            <person name="Boddy C.N."/>
        </authorList>
    </citation>
    <scope>NUCLEOTIDE SEQUENCE [LARGE SCALE GENOMIC DNA]</scope>
    <source>
        <strain evidence="8 9">ATCC 15676</strain>
    </source>
</reference>
<dbReference type="Gene3D" id="3.50.50.60">
    <property type="entry name" value="FAD/NAD(P)-binding domain"/>
    <property type="match status" value="1"/>
</dbReference>
<dbReference type="GO" id="GO:0004497">
    <property type="term" value="F:monooxygenase activity"/>
    <property type="evidence" value="ECO:0007669"/>
    <property type="project" value="UniProtKB-KW"/>
</dbReference>
<keyword evidence="4" id="KW-0560">Oxidoreductase</keyword>
<feature type="region of interest" description="Disordered" evidence="6">
    <location>
        <begin position="384"/>
        <end position="403"/>
    </location>
</feature>
<evidence type="ECO:0000259" key="7">
    <source>
        <dbReference type="Pfam" id="PF01494"/>
    </source>
</evidence>
<feature type="domain" description="FAD-binding" evidence="7">
    <location>
        <begin position="5"/>
        <end position="354"/>
    </location>
</feature>
<dbReference type="SUPFAM" id="SSF51905">
    <property type="entry name" value="FAD/NAD(P)-binding domain"/>
    <property type="match status" value="1"/>
</dbReference>
<evidence type="ECO:0000256" key="4">
    <source>
        <dbReference type="ARBA" id="ARBA00023002"/>
    </source>
</evidence>
<dbReference type="PANTHER" id="PTHR13789:SF318">
    <property type="entry name" value="GERANYLGERANYL DIPHOSPHATE REDUCTASE"/>
    <property type="match status" value="1"/>
</dbReference>
<dbReference type="SUPFAM" id="SSF54373">
    <property type="entry name" value="FAD-linked reductases, C-terminal domain"/>
    <property type="match status" value="1"/>
</dbReference>
<accession>A0A345XU16</accession>
<dbReference type="InterPro" id="IPR050493">
    <property type="entry name" value="FAD-dep_Monooxygenase_BioMet"/>
</dbReference>
<gene>
    <name evidence="8" type="ORF">DVA86_23265</name>
</gene>